<feature type="DNA-binding region" description="OmpR/PhoB-type" evidence="3">
    <location>
        <begin position="124"/>
        <end position="222"/>
    </location>
</feature>
<dbReference type="SMART" id="SM00862">
    <property type="entry name" value="Trans_reg_C"/>
    <property type="match status" value="1"/>
</dbReference>
<feature type="domain" description="Response regulatory" evidence="4">
    <location>
        <begin position="2"/>
        <end position="116"/>
    </location>
</feature>
<dbReference type="RefSeq" id="WP_136497694.1">
    <property type="nucleotide sequence ID" value="NZ_CP046052.1"/>
</dbReference>
<dbReference type="OrthoDB" id="9802426at2"/>
<protein>
    <submittedName>
        <fullName evidence="6">Response regulator</fullName>
    </submittedName>
</protein>
<dbReference type="InterPro" id="IPR011006">
    <property type="entry name" value="CheY-like_superfamily"/>
</dbReference>
<dbReference type="SMART" id="SM00448">
    <property type="entry name" value="REC"/>
    <property type="match status" value="1"/>
</dbReference>
<dbReference type="AlphaFoldDB" id="A0A6B8KJP4"/>
<dbReference type="PROSITE" id="PS51755">
    <property type="entry name" value="OMPR_PHOB"/>
    <property type="match status" value="1"/>
</dbReference>
<evidence type="ECO:0000256" key="2">
    <source>
        <dbReference type="PROSITE-ProRule" id="PRU00169"/>
    </source>
</evidence>
<keyword evidence="7" id="KW-1185">Reference proteome</keyword>
<dbReference type="Proteomes" id="UP000309061">
    <property type="component" value="Chromosome"/>
</dbReference>
<evidence type="ECO:0000259" key="4">
    <source>
        <dbReference type="PROSITE" id="PS50110"/>
    </source>
</evidence>
<evidence type="ECO:0000256" key="1">
    <source>
        <dbReference type="ARBA" id="ARBA00023125"/>
    </source>
</evidence>
<dbReference type="Gene3D" id="6.10.250.690">
    <property type="match status" value="1"/>
</dbReference>
<dbReference type="GO" id="GO:0006355">
    <property type="term" value="P:regulation of DNA-templated transcription"/>
    <property type="evidence" value="ECO:0007669"/>
    <property type="project" value="InterPro"/>
</dbReference>
<evidence type="ECO:0000313" key="6">
    <source>
        <dbReference type="EMBL" id="QGM46803.1"/>
    </source>
</evidence>
<accession>A0A6B8KJP4</accession>
<evidence type="ECO:0000313" key="7">
    <source>
        <dbReference type="Proteomes" id="UP000309061"/>
    </source>
</evidence>
<gene>
    <name evidence="6" type="ORF">H2LOC_014475</name>
</gene>
<dbReference type="Pfam" id="PF00486">
    <property type="entry name" value="Trans_reg_C"/>
    <property type="match status" value="1"/>
</dbReference>
<dbReference type="InterPro" id="IPR001789">
    <property type="entry name" value="Sig_transdc_resp-reg_receiver"/>
</dbReference>
<dbReference type="Gene3D" id="3.40.50.2300">
    <property type="match status" value="1"/>
</dbReference>
<proteinExistence type="predicted"/>
<evidence type="ECO:0000256" key="3">
    <source>
        <dbReference type="PROSITE-ProRule" id="PRU01091"/>
    </source>
</evidence>
<keyword evidence="2" id="KW-0597">Phosphoprotein</keyword>
<organism evidence="6 7">
    <name type="scientific">Methylocystis heyeri</name>
    <dbReference type="NCBI Taxonomy" id="391905"/>
    <lineage>
        <taxon>Bacteria</taxon>
        <taxon>Pseudomonadati</taxon>
        <taxon>Pseudomonadota</taxon>
        <taxon>Alphaproteobacteria</taxon>
        <taxon>Hyphomicrobiales</taxon>
        <taxon>Methylocystaceae</taxon>
        <taxon>Methylocystis</taxon>
    </lineage>
</organism>
<dbReference type="GO" id="GO:0000156">
    <property type="term" value="F:phosphorelay response regulator activity"/>
    <property type="evidence" value="ECO:0007669"/>
    <property type="project" value="TreeGrafter"/>
</dbReference>
<keyword evidence="1 3" id="KW-0238">DNA-binding</keyword>
<dbReference type="InterPro" id="IPR001867">
    <property type="entry name" value="OmpR/PhoB-type_DNA-bd"/>
</dbReference>
<dbReference type="Gene3D" id="1.10.10.10">
    <property type="entry name" value="Winged helix-like DNA-binding domain superfamily/Winged helix DNA-binding domain"/>
    <property type="match status" value="1"/>
</dbReference>
<dbReference type="KEGG" id="mhey:H2LOC_014475"/>
<dbReference type="InterPro" id="IPR039420">
    <property type="entry name" value="WalR-like"/>
</dbReference>
<dbReference type="SUPFAM" id="SSF52172">
    <property type="entry name" value="CheY-like"/>
    <property type="match status" value="1"/>
</dbReference>
<dbReference type="GO" id="GO:0005829">
    <property type="term" value="C:cytosol"/>
    <property type="evidence" value="ECO:0007669"/>
    <property type="project" value="TreeGrafter"/>
</dbReference>
<evidence type="ECO:0000259" key="5">
    <source>
        <dbReference type="PROSITE" id="PS51755"/>
    </source>
</evidence>
<dbReference type="InterPro" id="IPR036388">
    <property type="entry name" value="WH-like_DNA-bd_sf"/>
</dbReference>
<dbReference type="PROSITE" id="PS50110">
    <property type="entry name" value="RESPONSE_REGULATORY"/>
    <property type="match status" value="1"/>
</dbReference>
<dbReference type="CDD" id="cd00383">
    <property type="entry name" value="trans_reg_C"/>
    <property type="match status" value="1"/>
</dbReference>
<dbReference type="Pfam" id="PF00072">
    <property type="entry name" value="Response_reg"/>
    <property type="match status" value="1"/>
</dbReference>
<name>A0A6B8KJP4_9HYPH</name>
<feature type="modified residue" description="4-aspartylphosphate" evidence="2">
    <location>
        <position position="51"/>
    </location>
</feature>
<dbReference type="PANTHER" id="PTHR48111:SF36">
    <property type="entry name" value="TRANSCRIPTIONAL REGULATORY PROTEIN CUTR"/>
    <property type="match status" value="1"/>
</dbReference>
<dbReference type="GO" id="GO:0000976">
    <property type="term" value="F:transcription cis-regulatory region binding"/>
    <property type="evidence" value="ECO:0007669"/>
    <property type="project" value="TreeGrafter"/>
</dbReference>
<dbReference type="PANTHER" id="PTHR48111">
    <property type="entry name" value="REGULATOR OF RPOS"/>
    <property type="match status" value="1"/>
</dbReference>
<dbReference type="EMBL" id="CP046052">
    <property type="protein sequence ID" value="QGM46803.1"/>
    <property type="molecule type" value="Genomic_DNA"/>
</dbReference>
<dbReference type="GO" id="GO:0032993">
    <property type="term" value="C:protein-DNA complex"/>
    <property type="evidence" value="ECO:0007669"/>
    <property type="project" value="TreeGrafter"/>
</dbReference>
<reference evidence="6 7" key="1">
    <citation type="submission" date="2019-11" db="EMBL/GenBank/DDBJ databases">
        <title>The genome sequence of Methylocystis heyeri.</title>
        <authorList>
            <person name="Oshkin I.Y."/>
            <person name="Miroshnikov K."/>
            <person name="Dedysh S.N."/>
        </authorList>
    </citation>
    <scope>NUCLEOTIDE SEQUENCE [LARGE SCALE GENOMIC DNA]</scope>
    <source>
        <strain evidence="6 7">H2</strain>
    </source>
</reference>
<sequence length="225" mass="24781">MRILVVEDEVDVARAISRLLGRSGFAIDHVVSIDEACAVARVHTYDLVLLDRRLPDGDGLGLLPRLRCEQPGVRVVILTACGAKDAVVEGLDAGADDYLTKPFDSDELMARIRASLRRSGGSHAPPIKVGEISYDPNLRDVVINGESILIHGRELTLLEVLLRNCGRMAPREAIMEEIYGFADNVQESALNSLVMRLRRRLDDRKAGVKIHMARGVGYMLTKADK</sequence>
<feature type="domain" description="OmpR/PhoB-type" evidence="5">
    <location>
        <begin position="124"/>
        <end position="222"/>
    </location>
</feature>